<dbReference type="SUPFAM" id="SSF56053">
    <property type="entry name" value="Ribosomal protein L6"/>
    <property type="match status" value="2"/>
</dbReference>
<accession>A0A099I7V2</accession>
<dbReference type="GO" id="GO:0019843">
    <property type="term" value="F:rRNA binding"/>
    <property type="evidence" value="ECO:0007669"/>
    <property type="project" value="UniProtKB-UniRule"/>
</dbReference>
<dbReference type="EMBL" id="JAKTMA010000009">
    <property type="protein sequence ID" value="MCR0232415.1"/>
    <property type="molecule type" value="Genomic_DNA"/>
</dbReference>
<evidence type="ECO:0000313" key="15">
    <source>
        <dbReference type="Proteomes" id="UP000030008"/>
    </source>
</evidence>
<dbReference type="EMBL" id="WWTN01000007">
    <property type="protein sequence ID" value="MZH55222.1"/>
    <property type="molecule type" value="Genomic_DNA"/>
</dbReference>
<reference evidence="13 17" key="4">
    <citation type="submission" date="2020-02" db="EMBL/GenBank/DDBJ databases">
        <authorList>
            <person name="Kociolek L.K."/>
            <person name="Ozer E.A."/>
        </authorList>
    </citation>
    <scope>NUCLEOTIDE SEQUENCE [LARGE SCALE GENOMIC DNA]</scope>
    <source>
        <strain evidence="13 17">ATCC 14501</strain>
    </source>
</reference>
<evidence type="ECO:0000313" key="13">
    <source>
        <dbReference type="EMBL" id="QJA01618.1"/>
    </source>
</evidence>
<evidence type="ECO:0000256" key="1">
    <source>
        <dbReference type="ARBA" id="ARBA00009356"/>
    </source>
</evidence>
<evidence type="ECO:0000256" key="4">
    <source>
        <dbReference type="ARBA" id="ARBA00022980"/>
    </source>
</evidence>
<evidence type="ECO:0000313" key="11">
    <source>
        <dbReference type="EMBL" id="MCR0232415.1"/>
    </source>
</evidence>
<gene>
    <name evidence="6 11" type="primary">rplF</name>
    <name evidence="10" type="ORF">CIAN88_11735</name>
    <name evidence="14" type="ORF">DXA38_14045</name>
    <name evidence="13" type="ORF">G4D54_03850</name>
    <name evidence="12" type="ORF">GT664_05445</name>
    <name evidence="11" type="ORF">MKC95_06510</name>
</gene>
<reference evidence="12" key="3">
    <citation type="journal article" date="2019" name="Nat. Med.">
        <title>A library of human gut bacterial isolates paired with longitudinal multiomics data enables mechanistic microbiome research.</title>
        <authorList>
            <person name="Poyet M."/>
            <person name="Groussin M."/>
            <person name="Gibbons S.M."/>
            <person name="Avila-Pacheco J."/>
            <person name="Jiang X."/>
            <person name="Kearney S.M."/>
            <person name="Perrotta A.R."/>
            <person name="Berdy B."/>
            <person name="Zhao S."/>
            <person name="Lieberman T.D."/>
            <person name="Swanson P.K."/>
            <person name="Smith M."/>
            <person name="Roesemann S."/>
            <person name="Alexander J.E."/>
            <person name="Rich S.A."/>
            <person name="Livny J."/>
            <person name="Vlamakis H."/>
            <person name="Clish C."/>
            <person name="Bullock K."/>
            <person name="Deik A."/>
            <person name="Scott J."/>
            <person name="Pierce K.A."/>
            <person name="Xavier R.J."/>
            <person name="Alm E.J."/>
        </authorList>
    </citation>
    <scope>NUCLEOTIDE SEQUENCE</scope>
    <source>
        <strain evidence="12">BIOML-A12</strain>
    </source>
</reference>
<evidence type="ECO:0000256" key="6">
    <source>
        <dbReference type="HAMAP-Rule" id="MF_01365"/>
    </source>
</evidence>
<dbReference type="FunFam" id="3.90.930.12:FF:000001">
    <property type="entry name" value="50S ribosomal protein L6"/>
    <property type="match status" value="1"/>
</dbReference>
<dbReference type="GO" id="GO:0003735">
    <property type="term" value="F:structural constituent of ribosome"/>
    <property type="evidence" value="ECO:0007669"/>
    <property type="project" value="UniProtKB-UniRule"/>
</dbReference>
<dbReference type="GeneID" id="61924641"/>
<dbReference type="HAMAP" id="MF_01365_B">
    <property type="entry name" value="Ribosomal_uL6_B"/>
    <property type="match status" value="1"/>
</dbReference>
<feature type="domain" description="Large ribosomal subunit protein uL6 alpha-beta" evidence="9">
    <location>
        <begin position="11"/>
        <end position="83"/>
    </location>
</feature>
<dbReference type="PRINTS" id="PR00059">
    <property type="entry name" value="RIBOSOMALL6"/>
</dbReference>
<comment type="similarity">
    <text evidence="1 6 7">Belongs to the universal ribosomal protein uL6 family.</text>
</comment>
<feature type="domain" description="Large ribosomal subunit protein uL6 alpha-beta" evidence="9">
    <location>
        <begin position="91"/>
        <end position="165"/>
    </location>
</feature>
<dbReference type="Proteomes" id="UP000604383">
    <property type="component" value="Unassembled WGS sequence"/>
</dbReference>
<evidence type="ECO:0000313" key="10">
    <source>
        <dbReference type="EMBL" id="KGJ52958.1"/>
    </source>
</evidence>
<dbReference type="PROSITE" id="PS00525">
    <property type="entry name" value="RIBOSOMAL_L6_1"/>
    <property type="match status" value="1"/>
</dbReference>
<protein>
    <recommendedName>
        <fullName evidence="6">Large ribosomal subunit protein uL6</fullName>
    </recommendedName>
</protein>
<dbReference type="FunFam" id="3.90.930.12:FF:000002">
    <property type="entry name" value="50S ribosomal protein L6"/>
    <property type="match status" value="1"/>
</dbReference>
<evidence type="ECO:0000259" key="9">
    <source>
        <dbReference type="Pfam" id="PF00347"/>
    </source>
</evidence>
<evidence type="ECO:0000313" key="17">
    <source>
        <dbReference type="Proteomes" id="UP000503330"/>
    </source>
</evidence>
<name>A0A099I7V2_CLOIN</name>
<keyword evidence="3 6" id="KW-0694">RNA-binding</keyword>
<dbReference type="NCBIfam" id="TIGR03654">
    <property type="entry name" value="L6_bact"/>
    <property type="match status" value="1"/>
</dbReference>
<reference evidence="14 16" key="2">
    <citation type="submission" date="2018-08" db="EMBL/GenBank/DDBJ databases">
        <title>A genome reference for cultivated species of the human gut microbiota.</title>
        <authorList>
            <person name="Zou Y."/>
            <person name="Xue W."/>
            <person name="Luo G."/>
        </authorList>
    </citation>
    <scope>NUCLEOTIDE SEQUENCE [LARGE SCALE GENOMIC DNA]</scope>
    <source>
        <strain evidence="14 16">OF01-2LB</strain>
    </source>
</reference>
<dbReference type="GO" id="GO:0002181">
    <property type="term" value="P:cytoplasmic translation"/>
    <property type="evidence" value="ECO:0007669"/>
    <property type="project" value="TreeGrafter"/>
</dbReference>
<comment type="subunit">
    <text evidence="6">Part of the 50S ribosomal subunit.</text>
</comment>
<dbReference type="InterPro" id="IPR020040">
    <property type="entry name" value="Ribosomal_uL6_a/b-dom"/>
</dbReference>
<dbReference type="AlphaFoldDB" id="A0A099I7V2"/>
<dbReference type="EMBL" id="JQIF01000049">
    <property type="protein sequence ID" value="KGJ52958.1"/>
    <property type="molecule type" value="Genomic_DNA"/>
</dbReference>
<evidence type="ECO:0000313" key="12">
    <source>
        <dbReference type="EMBL" id="MZH55222.1"/>
    </source>
</evidence>
<evidence type="ECO:0000256" key="2">
    <source>
        <dbReference type="ARBA" id="ARBA00022730"/>
    </source>
</evidence>
<dbReference type="Proteomes" id="UP001203972">
    <property type="component" value="Unassembled WGS sequence"/>
</dbReference>
<dbReference type="OrthoDB" id="9805007at2"/>
<reference evidence="11" key="5">
    <citation type="journal article" date="2022" name="Clin. Infect. Dis.">
        <title>Association between Clostridium innocuum and antibiotic-associated diarrhea in adults and children: A cross-sectional study and comparative genomics analysis.</title>
        <authorList>
            <person name="Cherny K.E."/>
            <person name="Muscat E.B."/>
            <person name="Balaji A."/>
            <person name="Mukherjee J."/>
            <person name="Ozer E.A."/>
            <person name="Angarone M.P."/>
            <person name="Hauser A.R."/>
            <person name="Sichel J.S."/>
            <person name="Amponsah E."/>
            <person name="Kociolek L.K."/>
        </authorList>
    </citation>
    <scope>NUCLEOTIDE SEQUENCE</scope>
    <source>
        <strain evidence="11">NU1-AC-029v</strain>
    </source>
</reference>
<dbReference type="PANTHER" id="PTHR11655">
    <property type="entry name" value="60S/50S RIBOSOMAL PROTEIN L6/L9"/>
    <property type="match status" value="1"/>
</dbReference>
<comment type="function">
    <text evidence="6 8">This protein binds to the 23S rRNA, and is important in its secondary structure. It is located near the subunit interface in the base of the L7/L12 stalk, and near the tRNA binding site of the peptidyltransferase center.</text>
</comment>
<dbReference type="Proteomes" id="UP000503330">
    <property type="component" value="Chromosome"/>
</dbReference>
<dbReference type="Proteomes" id="UP000030008">
    <property type="component" value="Unassembled WGS sequence"/>
</dbReference>
<keyword evidence="5 6" id="KW-0687">Ribonucleoprotein</keyword>
<dbReference type="Proteomes" id="UP000260025">
    <property type="component" value="Unassembled WGS sequence"/>
</dbReference>
<evidence type="ECO:0000256" key="8">
    <source>
        <dbReference type="RuleBase" id="RU003870"/>
    </source>
</evidence>
<evidence type="ECO:0000256" key="7">
    <source>
        <dbReference type="RuleBase" id="RU003869"/>
    </source>
</evidence>
<reference evidence="10 15" key="1">
    <citation type="submission" date="2014-08" db="EMBL/GenBank/DDBJ databases">
        <title>Clostridium innocuum, an unnegligible vancomycin-resistant pathogen causing extra-intestinal infections.</title>
        <authorList>
            <person name="Feng Y."/>
            <person name="Chiu C.-H."/>
        </authorList>
    </citation>
    <scope>NUCLEOTIDE SEQUENCE [LARGE SCALE GENOMIC DNA]</scope>
    <source>
        <strain evidence="10 15">AN88</strain>
    </source>
</reference>
<sequence>MSRIGNKAITIPAGVEVTIAAGNEVTVKGSKGTLTRQFNPALGIKVEENVLTVTRPNDEKHVKQLHGTTRALLANMVEGVSEGFTKELELVGIGFRAAVSGSKLTLNVGYSHPVEFAVEDGLKVECSSATDIKVSGIDKQRVGEFAANIRAVRKPEPYKGKGIRYKGEYVRRKEGKTAGKK</sequence>
<dbReference type="GO" id="GO:0022625">
    <property type="term" value="C:cytosolic large ribosomal subunit"/>
    <property type="evidence" value="ECO:0007669"/>
    <property type="project" value="UniProtKB-UniRule"/>
</dbReference>
<dbReference type="EMBL" id="QVEV01000022">
    <property type="protein sequence ID" value="RGC14292.1"/>
    <property type="molecule type" value="Genomic_DNA"/>
</dbReference>
<proteinExistence type="inferred from homology"/>
<dbReference type="InterPro" id="IPR019906">
    <property type="entry name" value="Ribosomal_uL6_bac-type"/>
</dbReference>
<evidence type="ECO:0000256" key="5">
    <source>
        <dbReference type="ARBA" id="ARBA00023274"/>
    </source>
</evidence>
<organism evidence="10 15">
    <name type="scientific">Clostridium innocuum</name>
    <dbReference type="NCBI Taxonomy" id="1522"/>
    <lineage>
        <taxon>Bacteria</taxon>
        <taxon>Bacillati</taxon>
        <taxon>Bacillota</taxon>
        <taxon>Clostridia</taxon>
        <taxon>Eubacteriales</taxon>
        <taxon>Clostridiaceae</taxon>
        <taxon>Clostridium</taxon>
    </lineage>
</organism>
<evidence type="ECO:0000313" key="14">
    <source>
        <dbReference type="EMBL" id="RGC14292.1"/>
    </source>
</evidence>
<evidence type="ECO:0000313" key="16">
    <source>
        <dbReference type="Proteomes" id="UP000260025"/>
    </source>
</evidence>
<dbReference type="PIRSF" id="PIRSF002162">
    <property type="entry name" value="Ribosomal_L6"/>
    <property type="match status" value="1"/>
</dbReference>
<evidence type="ECO:0000256" key="3">
    <source>
        <dbReference type="ARBA" id="ARBA00022884"/>
    </source>
</evidence>
<dbReference type="EMBL" id="CP048838">
    <property type="protein sequence ID" value="QJA01618.1"/>
    <property type="molecule type" value="Genomic_DNA"/>
</dbReference>
<dbReference type="PANTHER" id="PTHR11655:SF14">
    <property type="entry name" value="LARGE RIBOSOMAL SUBUNIT PROTEIN UL6M"/>
    <property type="match status" value="1"/>
</dbReference>
<dbReference type="Gene3D" id="3.90.930.12">
    <property type="entry name" value="Ribosomal protein L6, alpha-beta domain"/>
    <property type="match status" value="2"/>
</dbReference>
<keyword evidence="4 6" id="KW-0689">Ribosomal protein</keyword>
<dbReference type="RefSeq" id="WP_002607431.1">
    <property type="nucleotide sequence ID" value="NZ_AP025565.1"/>
</dbReference>
<dbReference type="InterPro" id="IPR002358">
    <property type="entry name" value="Ribosomal_uL6_CS"/>
</dbReference>
<dbReference type="InterPro" id="IPR000702">
    <property type="entry name" value="Ribosomal_uL6-like"/>
</dbReference>
<dbReference type="Pfam" id="PF00347">
    <property type="entry name" value="Ribosomal_L6"/>
    <property type="match status" value="2"/>
</dbReference>
<dbReference type="InterPro" id="IPR036789">
    <property type="entry name" value="Ribosomal_uL6-like_a/b-dom_sf"/>
</dbReference>
<keyword evidence="2 6" id="KW-0699">rRNA-binding</keyword>